<dbReference type="AlphaFoldDB" id="A0A4R7D152"/>
<accession>A0A4R7D152</accession>
<keyword evidence="1" id="KW-0812">Transmembrane</keyword>
<keyword evidence="1" id="KW-1133">Transmembrane helix</keyword>
<dbReference type="RefSeq" id="WP_133639735.1">
    <property type="nucleotide sequence ID" value="NZ_SNZV01000003.1"/>
</dbReference>
<keyword evidence="3" id="KW-1185">Reference proteome</keyword>
<comment type="caution">
    <text evidence="2">The sequence shown here is derived from an EMBL/GenBank/DDBJ whole genome shotgun (WGS) entry which is preliminary data.</text>
</comment>
<evidence type="ECO:0000256" key="1">
    <source>
        <dbReference type="SAM" id="Phobius"/>
    </source>
</evidence>
<keyword evidence="1" id="KW-0472">Membrane</keyword>
<dbReference type="Pfam" id="PF13781">
    <property type="entry name" value="DoxX_3"/>
    <property type="match status" value="1"/>
</dbReference>
<dbReference type="OrthoDB" id="1365847at2"/>
<evidence type="ECO:0000313" key="3">
    <source>
        <dbReference type="Proteomes" id="UP000294752"/>
    </source>
</evidence>
<gene>
    <name evidence="2" type="ORF">B0I21_103178</name>
</gene>
<dbReference type="InterPro" id="IPR025695">
    <property type="entry name" value="DoxX-like"/>
</dbReference>
<dbReference type="Proteomes" id="UP000294752">
    <property type="component" value="Unassembled WGS sequence"/>
</dbReference>
<sequence>MTKKAVNSILTIVIASVWVVNGLYCKILGAVPRHEHIVAEILGSPHAKLIIVAIGFSEVALAVWFPSCFYV</sequence>
<reference evidence="2 3" key="1">
    <citation type="submission" date="2019-03" db="EMBL/GenBank/DDBJ databases">
        <title>Genomic Encyclopedia of Type Strains, Phase III (KMG-III): the genomes of soil and plant-associated and newly described type strains.</title>
        <authorList>
            <person name="Whitman W."/>
        </authorList>
    </citation>
    <scope>NUCLEOTIDE SEQUENCE [LARGE SCALE GENOMIC DNA]</scope>
    <source>
        <strain evidence="2 3">CGMCC 1.12801</strain>
    </source>
</reference>
<name>A0A4R7D152_9SPHI</name>
<evidence type="ECO:0000313" key="2">
    <source>
        <dbReference type="EMBL" id="TDS14683.1"/>
    </source>
</evidence>
<organism evidence="2 3">
    <name type="scientific">Sphingobacterium paludis</name>
    <dbReference type="NCBI Taxonomy" id="1476465"/>
    <lineage>
        <taxon>Bacteria</taxon>
        <taxon>Pseudomonadati</taxon>
        <taxon>Bacteroidota</taxon>
        <taxon>Sphingobacteriia</taxon>
        <taxon>Sphingobacteriales</taxon>
        <taxon>Sphingobacteriaceae</taxon>
        <taxon>Sphingobacterium</taxon>
    </lineage>
</organism>
<proteinExistence type="predicted"/>
<dbReference type="EMBL" id="SNZV01000003">
    <property type="protein sequence ID" value="TDS14683.1"/>
    <property type="molecule type" value="Genomic_DNA"/>
</dbReference>
<feature type="transmembrane region" description="Helical" evidence="1">
    <location>
        <begin position="49"/>
        <end position="70"/>
    </location>
</feature>
<protein>
    <submittedName>
        <fullName evidence="2">DoxX-like protein</fullName>
    </submittedName>
</protein>